<accession>A0A9P5LTQ9</accession>
<evidence type="ECO:0000313" key="1">
    <source>
        <dbReference type="EMBL" id="KAF7940657.1"/>
    </source>
</evidence>
<dbReference type="RefSeq" id="XP_038731546.1">
    <property type="nucleotide sequence ID" value="XM_038877356.1"/>
</dbReference>
<comment type="caution">
    <text evidence="1">The sequence shown here is derived from an EMBL/GenBank/DDBJ whole genome shotgun (WGS) entry which is preliminary data.</text>
</comment>
<evidence type="ECO:0000313" key="2">
    <source>
        <dbReference type="Proteomes" id="UP000710849"/>
    </source>
</evidence>
<dbReference type="GeneID" id="62150432"/>
<sequence length="113" mass="12761">MALVLKAFYIKLDINIGFRRSSWQECILPAFRKSWHTVWHLHVAWNTLSQPLPFQLRMYGPSDAAQATCCPNRQCPASSYGTVGIGLRAAKSLTTSMGNKISINRMLTQVIFM</sequence>
<keyword evidence="2" id="KW-1185">Reference proteome</keyword>
<protein>
    <submittedName>
        <fullName evidence="1">Uncharacterized protein</fullName>
    </submittedName>
</protein>
<reference evidence="1 2" key="1">
    <citation type="journal article" date="2020" name="Genome Biol. Evol.">
        <title>Comparative genomics of Sclerotiniaceae.</title>
        <authorList>
            <person name="Valero Jimenez C.A."/>
            <person name="Steentjes M."/>
            <person name="Scholten O.E."/>
            <person name="Van Kan J.A.L."/>
        </authorList>
    </citation>
    <scope>NUCLEOTIDE SEQUENCE [LARGE SCALE GENOMIC DNA]</scope>
    <source>
        <strain evidence="1 2">MUCL 94</strain>
    </source>
</reference>
<name>A0A9P5LTQ9_9HELO</name>
<proteinExistence type="predicted"/>
<dbReference type="AlphaFoldDB" id="A0A9P5LTQ9"/>
<organism evidence="1 2">
    <name type="scientific">Botrytis byssoidea</name>
    <dbReference type="NCBI Taxonomy" id="139641"/>
    <lineage>
        <taxon>Eukaryota</taxon>
        <taxon>Fungi</taxon>
        <taxon>Dikarya</taxon>
        <taxon>Ascomycota</taxon>
        <taxon>Pezizomycotina</taxon>
        <taxon>Leotiomycetes</taxon>
        <taxon>Helotiales</taxon>
        <taxon>Sclerotiniaceae</taxon>
        <taxon>Botrytis</taxon>
    </lineage>
</organism>
<dbReference type="EMBL" id="RCSW01000013">
    <property type="protein sequence ID" value="KAF7940657.1"/>
    <property type="molecule type" value="Genomic_DNA"/>
</dbReference>
<gene>
    <name evidence="1" type="ORF">EAE97_006843</name>
</gene>
<dbReference type="Proteomes" id="UP000710849">
    <property type="component" value="Unassembled WGS sequence"/>
</dbReference>